<dbReference type="AlphaFoldDB" id="A0A3L6SHS6"/>
<evidence type="ECO:0000313" key="3">
    <source>
        <dbReference type="Proteomes" id="UP000275267"/>
    </source>
</evidence>
<organism evidence="2 3">
    <name type="scientific">Panicum miliaceum</name>
    <name type="common">Proso millet</name>
    <name type="synonym">Broomcorn millet</name>
    <dbReference type="NCBI Taxonomy" id="4540"/>
    <lineage>
        <taxon>Eukaryota</taxon>
        <taxon>Viridiplantae</taxon>
        <taxon>Streptophyta</taxon>
        <taxon>Embryophyta</taxon>
        <taxon>Tracheophyta</taxon>
        <taxon>Spermatophyta</taxon>
        <taxon>Magnoliopsida</taxon>
        <taxon>Liliopsida</taxon>
        <taxon>Poales</taxon>
        <taxon>Poaceae</taxon>
        <taxon>PACMAD clade</taxon>
        <taxon>Panicoideae</taxon>
        <taxon>Panicodae</taxon>
        <taxon>Paniceae</taxon>
        <taxon>Panicinae</taxon>
        <taxon>Panicum</taxon>
        <taxon>Panicum sect. Panicum</taxon>
    </lineage>
</organism>
<reference evidence="3" key="1">
    <citation type="journal article" date="2019" name="Nat. Commun.">
        <title>The genome of broomcorn millet.</title>
        <authorList>
            <person name="Zou C."/>
            <person name="Miki D."/>
            <person name="Li D."/>
            <person name="Tang Q."/>
            <person name="Xiao L."/>
            <person name="Rajput S."/>
            <person name="Deng P."/>
            <person name="Jia W."/>
            <person name="Huang R."/>
            <person name="Zhang M."/>
            <person name="Sun Y."/>
            <person name="Hu J."/>
            <person name="Fu X."/>
            <person name="Schnable P.S."/>
            <person name="Li F."/>
            <person name="Zhang H."/>
            <person name="Feng B."/>
            <person name="Zhu X."/>
            <person name="Liu R."/>
            <person name="Schnable J.C."/>
            <person name="Zhu J.-K."/>
            <person name="Zhang H."/>
        </authorList>
    </citation>
    <scope>NUCLEOTIDE SEQUENCE [LARGE SCALE GENOMIC DNA]</scope>
</reference>
<dbReference type="EMBL" id="PQIB02000005">
    <property type="protein sequence ID" value="RLN19753.1"/>
    <property type="molecule type" value="Genomic_DNA"/>
</dbReference>
<feature type="compositionally biased region" description="Polar residues" evidence="1">
    <location>
        <begin position="126"/>
        <end position="141"/>
    </location>
</feature>
<feature type="region of interest" description="Disordered" evidence="1">
    <location>
        <begin position="1"/>
        <end position="31"/>
    </location>
</feature>
<accession>A0A3L6SHS6</accession>
<gene>
    <name evidence="2" type="ORF">C2845_PM02G25530</name>
</gene>
<name>A0A3L6SHS6_PANMI</name>
<protein>
    <submittedName>
        <fullName evidence="2">Transcription factor PIF1-like isoform X2</fullName>
    </submittedName>
</protein>
<dbReference type="Proteomes" id="UP000275267">
    <property type="component" value="Unassembled WGS sequence"/>
</dbReference>
<evidence type="ECO:0000256" key="1">
    <source>
        <dbReference type="SAM" id="MobiDB-lite"/>
    </source>
</evidence>
<keyword evidence="3" id="KW-1185">Reference proteome</keyword>
<sequence length="166" mass="16284">MPPPKSAPVSGSRQQTMSLADGGDNAGDLSDLVRAGSAGNAAVKASASSMLSAIGSSIYRRNQVLVQHAVSAPGCASGAARGCGGGAGCSGSTLPSAMGTANANASGRGNEATVASSSGRSNYCFGTTAATTEPMSTGNRSSKLKRLDTEDSESPSEVSSFSRASE</sequence>
<feature type="compositionally biased region" description="Polar residues" evidence="1">
    <location>
        <begin position="9"/>
        <end position="18"/>
    </location>
</feature>
<feature type="region of interest" description="Disordered" evidence="1">
    <location>
        <begin position="99"/>
        <end position="118"/>
    </location>
</feature>
<proteinExistence type="predicted"/>
<dbReference type="OrthoDB" id="690068at2759"/>
<comment type="caution">
    <text evidence="2">The sequence shown here is derived from an EMBL/GenBank/DDBJ whole genome shotgun (WGS) entry which is preliminary data.</text>
</comment>
<feature type="compositionally biased region" description="Low complexity" evidence="1">
    <location>
        <begin position="155"/>
        <end position="166"/>
    </location>
</feature>
<dbReference type="STRING" id="4540.A0A3L6SHS6"/>
<feature type="region of interest" description="Disordered" evidence="1">
    <location>
        <begin position="126"/>
        <end position="166"/>
    </location>
</feature>
<evidence type="ECO:0000313" key="2">
    <source>
        <dbReference type="EMBL" id="RLN19753.1"/>
    </source>
</evidence>